<reference evidence="9" key="2">
    <citation type="journal article" date="2018" name="BMC Genomics">
        <title>A manually annotated Actinidia chinensis var. chinensis (kiwifruit) genome highlights the challenges associated with draft genomes and gene prediction in plants.</title>
        <authorList>
            <person name="Pilkington S.M."/>
            <person name="Crowhurst R."/>
            <person name="Hilario E."/>
            <person name="Nardozza S."/>
            <person name="Fraser L."/>
            <person name="Peng Y."/>
            <person name="Gunaseelan K."/>
            <person name="Simpson R."/>
            <person name="Tahir J."/>
            <person name="Deroles S.C."/>
            <person name="Templeton K."/>
            <person name="Luo Z."/>
            <person name="Davy M."/>
            <person name="Cheng C."/>
            <person name="McNeilage M."/>
            <person name="Scaglione D."/>
            <person name="Liu Y."/>
            <person name="Zhang Q."/>
            <person name="Datson P."/>
            <person name="De Silva N."/>
            <person name="Gardiner S.E."/>
            <person name="Bassett H."/>
            <person name="Chagne D."/>
            <person name="McCallum J."/>
            <person name="Dzierzon H."/>
            <person name="Deng C."/>
            <person name="Wang Y.Y."/>
            <person name="Barron L."/>
            <person name="Manako K."/>
            <person name="Bowen J."/>
            <person name="Foster T.M."/>
            <person name="Erridge Z.A."/>
            <person name="Tiffin H."/>
            <person name="Waite C.N."/>
            <person name="Davies K.M."/>
            <person name="Grierson E.P."/>
            <person name="Laing W.A."/>
            <person name="Kirk R."/>
            <person name="Chen X."/>
            <person name="Wood M."/>
            <person name="Montefiori M."/>
            <person name="Brummell D.A."/>
            <person name="Schwinn K.E."/>
            <person name="Catanach A."/>
            <person name="Fullerton C."/>
            <person name="Li D."/>
            <person name="Meiyalaghan S."/>
            <person name="Nieuwenhuizen N."/>
            <person name="Read N."/>
            <person name="Prakash R."/>
            <person name="Hunter D."/>
            <person name="Zhang H."/>
            <person name="McKenzie M."/>
            <person name="Knabel M."/>
            <person name="Harris A."/>
            <person name="Allan A.C."/>
            <person name="Gleave A."/>
            <person name="Chen A."/>
            <person name="Janssen B.J."/>
            <person name="Plunkett B."/>
            <person name="Ampomah-Dwamena C."/>
            <person name="Voogd C."/>
            <person name="Leif D."/>
            <person name="Lafferty D."/>
            <person name="Souleyre E.J.F."/>
            <person name="Varkonyi-Gasic E."/>
            <person name="Gambi F."/>
            <person name="Hanley J."/>
            <person name="Yao J.L."/>
            <person name="Cheung J."/>
            <person name="David K.M."/>
            <person name="Warren B."/>
            <person name="Marsh K."/>
            <person name="Snowden K.C."/>
            <person name="Lin-Wang K."/>
            <person name="Brian L."/>
            <person name="Martinez-Sanchez M."/>
            <person name="Wang M."/>
            <person name="Ileperuma N."/>
            <person name="Macnee N."/>
            <person name="Campin R."/>
            <person name="McAtee P."/>
            <person name="Drummond R.S.M."/>
            <person name="Espley R.V."/>
            <person name="Ireland H.S."/>
            <person name="Wu R."/>
            <person name="Atkinson R.G."/>
            <person name="Karunairetnam S."/>
            <person name="Bulley S."/>
            <person name="Chunkath S."/>
            <person name="Hanley Z."/>
            <person name="Storey R."/>
            <person name="Thrimawithana A.H."/>
            <person name="Thomson S."/>
            <person name="David C."/>
            <person name="Testolin R."/>
            <person name="Huang H."/>
            <person name="Hellens R.P."/>
            <person name="Schaffer R.J."/>
        </authorList>
    </citation>
    <scope>NUCLEOTIDE SEQUENCE [LARGE SCALE GENOMIC DNA]</scope>
    <source>
        <strain evidence="9">cv. Red5</strain>
    </source>
</reference>
<dbReference type="AlphaFoldDB" id="A0A2R6Q0X9"/>
<dbReference type="InterPro" id="IPR000620">
    <property type="entry name" value="EamA_dom"/>
</dbReference>
<accession>A0A2R6Q0X9</accession>
<feature type="transmembrane region" description="Helical" evidence="6">
    <location>
        <begin position="186"/>
        <end position="206"/>
    </location>
</feature>
<evidence type="ECO:0000313" key="9">
    <source>
        <dbReference type="Proteomes" id="UP000241394"/>
    </source>
</evidence>
<dbReference type="EMBL" id="NKQK01000021">
    <property type="protein sequence ID" value="PSS00063.1"/>
    <property type="molecule type" value="Genomic_DNA"/>
</dbReference>
<dbReference type="InterPro" id="IPR037185">
    <property type="entry name" value="EmrE-like"/>
</dbReference>
<dbReference type="OrthoDB" id="1728340at2759"/>
<reference evidence="8 9" key="1">
    <citation type="submission" date="2017-07" db="EMBL/GenBank/DDBJ databases">
        <title>An improved, manually edited Actinidia chinensis var. chinensis (kiwifruit) genome highlights the challenges associated with draft genomes and gene prediction in plants.</title>
        <authorList>
            <person name="Pilkington S."/>
            <person name="Crowhurst R."/>
            <person name="Hilario E."/>
            <person name="Nardozza S."/>
            <person name="Fraser L."/>
            <person name="Peng Y."/>
            <person name="Gunaseelan K."/>
            <person name="Simpson R."/>
            <person name="Tahir J."/>
            <person name="Deroles S."/>
            <person name="Templeton K."/>
            <person name="Luo Z."/>
            <person name="Davy M."/>
            <person name="Cheng C."/>
            <person name="Mcneilage M."/>
            <person name="Scaglione D."/>
            <person name="Liu Y."/>
            <person name="Zhang Q."/>
            <person name="Datson P."/>
            <person name="De Silva N."/>
            <person name="Gardiner S."/>
            <person name="Bassett H."/>
            <person name="Chagne D."/>
            <person name="Mccallum J."/>
            <person name="Dzierzon H."/>
            <person name="Deng C."/>
            <person name="Wang Y.-Y."/>
            <person name="Barron N."/>
            <person name="Manako K."/>
            <person name="Bowen J."/>
            <person name="Foster T."/>
            <person name="Erridge Z."/>
            <person name="Tiffin H."/>
            <person name="Waite C."/>
            <person name="Davies K."/>
            <person name="Grierson E."/>
            <person name="Laing W."/>
            <person name="Kirk R."/>
            <person name="Chen X."/>
            <person name="Wood M."/>
            <person name="Montefiori M."/>
            <person name="Brummell D."/>
            <person name="Schwinn K."/>
            <person name="Catanach A."/>
            <person name="Fullerton C."/>
            <person name="Li D."/>
            <person name="Meiyalaghan S."/>
            <person name="Nieuwenhuizen N."/>
            <person name="Read N."/>
            <person name="Prakash R."/>
            <person name="Hunter D."/>
            <person name="Zhang H."/>
            <person name="Mckenzie M."/>
            <person name="Knabel M."/>
            <person name="Harris A."/>
            <person name="Allan A."/>
            <person name="Chen A."/>
            <person name="Janssen B."/>
            <person name="Plunkett B."/>
            <person name="Dwamena C."/>
            <person name="Voogd C."/>
            <person name="Leif D."/>
            <person name="Lafferty D."/>
            <person name="Souleyre E."/>
            <person name="Varkonyi-Gasic E."/>
            <person name="Gambi F."/>
            <person name="Hanley J."/>
            <person name="Yao J.-L."/>
            <person name="Cheung J."/>
            <person name="David K."/>
            <person name="Warren B."/>
            <person name="Marsh K."/>
            <person name="Snowden K."/>
            <person name="Lin-Wang K."/>
            <person name="Brian L."/>
            <person name="Martinez-Sanchez M."/>
            <person name="Wang M."/>
            <person name="Ileperuma N."/>
            <person name="Macnee N."/>
            <person name="Campin R."/>
            <person name="Mcatee P."/>
            <person name="Drummond R."/>
            <person name="Espley R."/>
            <person name="Ireland H."/>
            <person name="Wu R."/>
            <person name="Atkinson R."/>
            <person name="Karunairetnam S."/>
            <person name="Bulley S."/>
            <person name="Chunkath S."/>
            <person name="Hanley Z."/>
            <person name="Storey R."/>
            <person name="Thrimawithana A."/>
            <person name="Thomson S."/>
            <person name="David C."/>
            <person name="Testolin R."/>
        </authorList>
    </citation>
    <scope>NUCLEOTIDE SEQUENCE [LARGE SCALE GENOMIC DNA]</scope>
    <source>
        <strain evidence="9">cv. Red5</strain>
        <tissue evidence="8">Young leaf</tissue>
    </source>
</reference>
<dbReference type="OMA" id="NASHLIM"/>
<dbReference type="Proteomes" id="UP000241394">
    <property type="component" value="Chromosome LG21"/>
</dbReference>
<feature type="domain" description="EamA" evidence="7">
    <location>
        <begin position="19"/>
        <end position="148"/>
    </location>
</feature>
<gene>
    <name evidence="8" type="ORF">CEY00_Acc24030</name>
</gene>
<feature type="transmembrane region" description="Helical" evidence="6">
    <location>
        <begin position="109"/>
        <end position="128"/>
    </location>
</feature>
<keyword evidence="4 6" id="KW-1133">Transmembrane helix</keyword>
<proteinExistence type="inferred from homology"/>
<sequence length="361" mass="40070">MKSPFGFILMAIESHKPYICVVFIQSMSAGLALFTRAAIAEGNNTYVFTFYRQAFAMLALAPLAFFFERKQAAPLSWILLCKIFFVALLGITMTFNLYCLGISYTSATFASAATNTIPAITLILAVLLRVEKISITKWHGVAKVLGCVVGLGGAMVFIFIKGPPLYQGSPNKSSRLSADGNPKTEWVKGSFIMLASMTAWSLWHILQGHLVKQYPAKLRLLALQCFFSCIQTAIWAVAVERRISSWKLQWDLNLLSILYCGLIVTGMGYWLRIWVIQKKGPVFVAIFTPLTLLITAAFSAIIWKETLHWGSLCGAVLVVGGLYIILWGKHTEGQSKSIEELKSIESTKHETTHKVNDNVKV</sequence>
<dbReference type="InParanoid" id="A0A2R6Q0X9"/>
<dbReference type="GO" id="GO:0016020">
    <property type="term" value="C:membrane"/>
    <property type="evidence" value="ECO:0007669"/>
    <property type="project" value="UniProtKB-SubCell"/>
</dbReference>
<feature type="transmembrane region" description="Helical" evidence="6">
    <location>
        <begin position="79"/>
        <end position="103"/>
    </location>
</feature>
<evidence type="ECO:0000256" key="4">
    <source>
        <dbReference type="ARBA" id="ARBA00022989"/>
    </source>
</evidence>
<keyword evidence="9" id="KW-1185">Reference proteome</keyword>
<comment type="caution">
    <text evidence="8">The sequence shown here is derived from an EMBL/GenBank/DDBJ whole genome shotgun (WGS) entry which is preliminary data.</text>
</comment>
<organism evidence="8 9">
    <name type="scientific">Actinidia chinensis var. chinensis</name>
    <name type="common">Chinese soft-hair kiwi</name>
    <dbReference type="NCBI Taxonomy" id="1590841"/>
    <lineage>
        <taxon>Eukaryota</taxon>
        <taxon>Viridiplantae</taxon>
        <taxon>Streptophyta</taxon>
        <taxon>Embryophyta</taxon>
        <taxon>Tracheophyta</taxon>
        <taxon>Spermatophyta</taxon>
        <taxon>Magnoliopsida</taxon>
        <taxon>eudicotyledons</taxon>
        <taxon>Gunneridae</taxon>
        <taxon>Pentapetalae</taxon>
        <taxon>asterids</taxon>
        <taxon>Ericales</taxon>
        <taxon>Actinidiaceae</taxon>
        <taxon>Actinidia</taxon>
    </lineage>
</organism>
<keyword evidence="5 6" id="KW-0472">Membrane</keyword>
<feature type="transmembrane region" description="Helical" evidence="6">
    <location>
        <begin position="18"/>
        <end position="39"/>
    </location>
</feature>
<evidence type="ECO:0000256" key="1">
    <source>
        <dbReference type="ARBA" id="ARBA00004141"/>
    </source>
</evidence>
<feature type="transmembrane region" description="Helical" evidence="6">
    <location>
        <begin position="140"/>
        <end position="160"/>
    </location>
</feature>
<evidence type="ECO:0000256" key="3">
    <source>
        <dbReference type="ARBA" id="ARBA00022692"/>
    </source>
</evidence>
<name>A0A2R6Q0X9_ACTCC</name>
<feature type="transmembrane region" description="Helical" evidence="6">
    <location>
        <begin position="282"/>
        <end position="303"/>
    </location>
</feature>
<evidence type="ECO:0000256" key="6">
    <source>
        <dbReference type="RuleBase" id="RU363077"/>
    </source>
</evidence>
<evidence type="ECO:0000313" key="8">
    <source>
        <dbReference type="EMBL" id="PSS00063.1"/>
    </source>
</evidence>
<feature type="transmembrane region" description="Helical" evidence="6">
    <location>
        <begin position="250"/>
        <end position="270"/>
    </location>
</feature>
<dbReference type="SUPFAM" id="SSF103481">
    <property type="entry name" value="Multidrug resistance efflux transporter EmrE"/>
    <property type="match status" value="2"/>
</dbReference>
<dbReference type="GO" id="GO:0022857">
    <property type="term" value="F:transmembrane transporter activity"/>
    <property type="evidence" value="ECO:0007669"/>
    <property type="project" value="InterPro"/>
</dbReference>
<comment type="similarity">
    <text evidence="2 6">Belongs to the drug/metabolite transporter (DMT) superfamily. Plant drug/metabolite exporter (P-DME) (TC 2.A.7.4) family.</text>
</comment>
<feature type="transmembrane region" description="Helical" evidence="6">
    <location>
        <begin position="309"/>
        <end position="328"/>
    </location>
</feature>
<evidence type="ECO:0000259" key="7">
    <source>
        <dbReference type="Pfam" id="PF00892"/>
    </source>
</evidence>
<feature type="domain" description="EamA" evidence="7">
    <location>
        <begin position="188"/>
        <end position="326"/>
    </location>
</feature>
<keyword evidence="3 6" id="KW-0812">Transmembrane</keyword>
<feature type="transmembrane region" description="Helical" evidence="6">
    <location>
        <begin position="45"/>
        <end position="67"/>
    </location>
</feature>
<dbReference type="InterPro" id="IPR030184">
    <property type="entry name" value="WAT1-related"/>
</dbReference>
<dbReference type="Pfam" id="PF00892">
    <property type="entry name" value="EamA"/>
    <property type="match status" value="2"/>
</dbReference>
<protein>
    <recommendedName>
        <fullName evidence="6">WAT1-related protein</fullName>
    </recommendedName>
</protein>
<dbReference type="PANTHER" id="PTHR31218">
    <property type="entry name" value="WAT1-RELATED PROTEIN"/>
    <property type="match status" value="1"/>
</dbReference>
<dbReference type="Gramene" id="PSS00063">
    <property type="protein sequence ID" value="PSS00063"/>
    <property type="gene ID" value="CEY00_Acc24030"/>
</dbReference>
<evidence type="ECO:0000256" key="2">
    <source>
        <dbReference type="ARBA" id="ARBA00007635"/>
    </source>
</evidence>
<evidence type="ECO:0000256" key="5">
    <source>
        <dbReference type="ARBA" id="ARBA00023136"/>
    </source>
</evidence>
<feature type="transmembrane region" description="Helical" evidence="6">
    <location>
        <begin position="218"/>
        <end position="238"/>
    </location>
</feature>
<comment type="subcellular location">
    <subcellularLocation>
        <location evidence="1 6">Membrane</location>
        <topology evidence="1 6">Multi-pass membrane protein</topology>
    </subcellularLocation>
</comment>